<evidence type="ECO:0000313" key="2">
    <source>
        <dbReference type="EMBL" id="SMD34923.1"/>
    </source>
</evidence>
<feature type="signal peptide" evidence="1">
    <location>
        <begin position="1"/>
        <end position="21"/>
    </location>
</feature>
<dbReference type="EMBL" id="FWYF01000002">
    <property type="protein sequence ID" value="SMD34923.1"/>
    <property type="molecule type" value="Genomic_DNA"/>
</dbReference>
<evidence type="ECO:0000256" key="1">
    <source>
        <dbReference type="SAM" id="SignalP"/>
    </source>
</evidence>
<accession>A0A1W2GE19</accession>
<name>A0A1W2GE19_REIFA</name>
<dbReference type="OrthoDB" id="1491239at2"/>
<dbReference type="PROSITE" id="PS51257">
    <property type="entry name" value="PROKAR_LIPOPROTEIN"/>
    <property type="match status" value="1"/>
</dbReference>
<dbReference type="RefSeq" id="WP_084372912.1">
    <property type="nucleotide sequence ID" value="NZ_FWYF01000002.1"/>
</dbReference>
<sequence>MSRVKWIIILAAFLSCKFVLAQNKYSPYTVIGVGDLNGMALANNAAMGNVGIATPSIWHVNNMNPALLTYNSLTVFEIGVEGENRTVSNSFNSVKVGTGGFKYLILAFPIMPNTWTSSIGLMPYSSVNYSFSTRQDVTGTNVDAIIDFEGDGGLNQVYFSNGIKVAKGLSAGLRMSYIFGLTEARTAIFLEGEGISQQFPTGVHEKTNYSGFDLGVGLFYSKAVSEKNLLNFGLTYDVGGDIKGTRFDRLEVETSNGSTVPGDTLINDQTGVYQLPTELGVGFSWQKLNKLTIGLDVKRSFWQENAGFAFDDASYVADAEKYQSTWAVGLGFEITPKYNDVNSYFKRVKYRFGVDFKQEPFVIEGKTVNNFGINFGWSLPVKGVSAINMAFKYGQRGEASEVLVKEQYFKFVLGATINDRWFVRRKYN</sequence>
<evidence type="ECO:0008006" key="4">
    <source>
        <dbReference type="Google" id="ProtNLM"/>
    </source>
</evidence>
<reference evidence="2 3" key="1">
    <citation type="submission" date="2017-04" db="EMBL/GenBank/DDBJ databases">
        <authorList>
            <person name="Afonso C.L."/>
            <person name="Miller P.J."/>
            <person name="Scott M.A."/>
            <person name="Spackman E."/>
            <person name="Goraichik I."/>
            <person name="Dimitrov K.M."/>
            <person name="Suarez D.L."/>
            <person name="Swayne D.E."/>
        </authorList>
    </citation>
    <scope>NUCLEOTIDE SEQUENCE [LARGE SCALE GENOMIC DNA]</scope>
    <source>
        <strain evidence="2 3">DSM 26133</strain>
    </source>
</reference>
<dbReference type="Gene3D" id="2.40.160.60">
    <property type="entry name" value="Outer membrane protein transport protein (OMPP1/FadL/TodX)"/>
    <property type="match status" value="1"/>
</dbReference>
<proteinExistence type="predicted"/>
<evidence type="ECO:0000313" key="3">
    <source>
        <dbReference type="Proteomes" id="UP000192472"/>
    </source>
</evidence>
<gene>
    <name evidence="2" type="ORF">SAMN04488029_2254</name>
</gene>
<dbReference type="Proteomes" id="UP000192472">
    <property type="component" value="Unassembled WGS sequence"/>
</dbReference>
<dbReference type="SUPFAM" id="SSF56935">
    <property type="entry name" value="Porins"/>
    <property type="match status" value="1"/>
</dbReference>
<protein>
    <recommendedName>
        <fullName evidence="4">Long-chain fatty acid transport protein</fullName>
    </recommendedName>
</protein>
<dbReference type="STRING" id="692418.SAMN04488029_2254"/>
<keyword evidence="3" id="KW-1185">Reference proteome</keyword>
<feature type="chain" id="PRO_5013252663" description="Long-chain fatty acid transport protein" evidence="1">
    <location>
        <begin position="22"/>
        <end position="428"/>
    </location>
</feature>
<organism evidence="2 3">
    <name type="scientific">Reichenbachiella faecimaris</name>
    <dbReference type="NCBI Taxonomy" id="692418"/>
    <lineage>
        <taxon>Bacteria</taxon>
        <taxon>Pseudomonadati</taxon>
        <taxon>Bacteroidota</taxon>
        <taxon>Cytophagia</taxon>
        <taxon>Cytophagales</taxon>
        <taxon>Reichenbachiellaceae</taxon>
        <taxon>Reichenbachiella</taxon>
    </lineage>
</organism>
<dbReference type="AlphaFoldDB" id="A0A1W2GE19"/>
<keyword evidence="1" id="KW-0732">Signal</keyword>